<feature type="transmembrane region" description="Helical" evidence="1">
    <location>
        <begin position="12"/>
        <end position="32"/>
    </location>
</feature>
<proteinExistence type="predicted"/>
<keyword evidence="1" id="KW-1133">Transmembrane helix</keyword>
<gene>
    <name evidence="2" type="ORF">CYCCA115_LOCUS8925</name>
</gene>
<accession>A0AAD2CWW3</accession>
<keyword evidence="1" id="KW-0472">Membrane</keyword>
<keyword evidence="3" id="KW-1185">Reference proteome</keyword>
<dbReference type="EMBL" id="CAKOGP040001224">
    <property type="protein sequence ID" value="CAJ1944513.1"/>
    <property type="molecule type" value="Genomic_DNA"/>
</dbReference>
<dbReference type="AlphaFoldDB" id="A0AAD2CWW3"/>
<feature type="transmembrane region" description="Helical" evidence="1">
    <location>
        <begin position="255"/>
        <end position="278"/>
    </location>
</feature>
<feature type="transmembrane region" description="Helical" evidence="1">
    <location>
        <begin position="127"/>
        <end position="154"/>
    </location>
</feature>
<organism evidence="2 3">
    <name type="scientific">Cylindrotheca closterium</name>
    <dbReference type="NCBI Taxonomy" id="2856"/>
    <lineage>
        <taxon>Eukaryota</taxon>
        <taxon>Sar</taxon>
        <taxon>Stramenopiles</taxon>
        <taxon>Ochrophyta</taxon>
        <taxon>Bacillariophyta</taxon>
        <taxon>Bacillariophyceae</taxon>
        <taxon>Bacillariophycidae</taxon>
        <taxon>Bacillariales</taxon>
        <taxon>Bacillariaceae</taxon>
        <taxon>Cylindrotheca</taxon>
    </lineage>
</organism>
<evidence type="ECO:0000256" key="1">
    <source>
        <dbReference type="SAM" id="Phobius"/>
    </source>
</evidence>
<dbReference type="Proteomes" id="UP001295423">
    <property type="component" value="Unassembled WGS sequence"/>
</dbReference>
<evidence type="ECO:0000313" key="3">
    <source>
        <dbReference type="Proteomes" id="UP001295423"/>
    </source>
</evidence>
<sequence>MVKQNIRYDTEVRQIGGIMMALAMSLVFYPLFDTSTRLSVNFPDNDLYNGDEESLSWALLAGNVAIIVLGLLGMAIGFMALTDFGHKYITLVGLVWQQTAFVDWIAKMYELSVTMGIGENASSTTDFYFSMGILKMFFLKFMQYGSLAVMMFTLFTFQSRKGHTKNASYYRKRLVFYSFLYAANGIFGYLVPGAKIYLDNKDDLPVKKPIEPLVIFVGQPVTVPEITLAAGAIFALVGIYGMARGLGLAQNDNTYLQAALPVAYIAYLGAVVLTEFSIGGRPEGAMTAGVEAINGHIILSFLDHKAKTMPETMDEDYFHDDAIVTKFGQEREKKLKKEKEEETVEAEGMA</sequence>
<protein>
    <submittedName>
        <fullName evidence="2">Uncharacterized protein</fullName>
    </submittedName>
</protein>
<name>A0AAD2CWW3_9STRA</name>
<feature type="transmembrane region" description="Helical" evidence="1">
    <location>
        <begin position="226"/>
        <end position="243"/>
    </location>
</feature>
<evidence type="ECO:0000313" key="2">
    <source>
        <dbReference type="EMBL" id="CAJ1944513.1"/>
    </source>
</evidence>
<feature type="transmembrane region" description="Helical" evidence="1">
    <location>
        <begin position="57"/>
        <end position="81"/>
    </location>
</feature>
<keyword evidence="1" id="KW-0812">Transmembrane</keyword>
<comment type="caution">
    <text evidence="2">The sequence shown here is derived from an EMBL/GenBank/DDBJ whole genome shotgun (WGS) entry which is preliminary data.</text>
</comment>
<feature type="transmembrane region" description="Helical" evidence="1">
    <location>
        <begin position="174"/>
        <end position="191"/>
    </location>
</feature>
<reference evidence="2" key="1">
    <citation type="submission" date="2023-08" db="EMBL/GenBank/DDBJ databases">
        <authorList>
            <person name="Audoor S."/>
            <person name="Bilcke G."/>
        </authorList>
    </citation>
    <scope>NUCLEOTIDE SEQUENCE</scope>
</reference>